<evidence type="ECO:0000256" key="2">
    <source>
        <dbReference type="ARBA" id="ARBA00005755"/>
    </source>
</evidence>
<evidence type="ECO:0000259" key="17">
    <source>
        <dbReference type="Pfam" id="PF14260"/>
    </source>
</evidence>
<dbReference type="GO" id="GO:0042276">
    <property type="term" value="P:error-prone translesion synthesis"/>
    <property type="evidence" value="ECO:0007669"/>
    <property type="project" value="TreeGrafter"/>
</dbReference>
<dbReference type="PANTHER" id="PTHR45812">
    <property type="entry name" value="DNA POLYMERASE ZETA CATALYTIC SUBUNIT"/>
    <property type="match status" value="1"/>
</dbReference>
<comment type="cofactor">
    <cofactor evidence="1 13">
        <name>[4Fe-4S] cluster</name>
        <dbReference type="ChEBI" id="CHEBI:49883"/>
    </cofactor>
</comment>
<evidence type="ECO:0000256" key="8">
    <source>
        <dbReference type="ARBA" id="ARBA00022932"/>
    </source>
</evidence>
<comment type="similarity">
    <text evidence="2 13">Belongs to the DNA polymerase type-B family.</text>
</comment>
<dbReference type="InterPro" id="IPR017964">
    <property type="entry name" value="DNA-dir_DNA_pol_B_CS"/>
</dbReference>
<comment type="subcellular location">
    <subcellularLocation>
        <location evidence="13">Nucleus</location>
    </subcellularLocation>
</comment>
<protein>
    <recommendedName>
        <fullName evidence="13">DNA polymerase</fullName>
        <ecNumber evidence="13">2.7.7.7</ecNumber>
    </recommendedName>
</protein>
<dbReference type="InterPro" id="IPR043502">
    <property type="entry name" value="DNA/RNA_pol_sf"/>
</dbReference>
<evidence type="ECO:0000256" key="13">
    <source>
        <dbReference type="RuleBase" id="RU000442"/>
    </source>
</evidence>
<feature type="compositionally biased region" description="Polar residues" evidence="14">
    <location>
        <begin position="835"/>
        <end position="863"/>
    </location>
</feature>
<dbReference type="InterPro" id="IPR023211">
    <property type="entry name" value="DNA_pol_palm_dom_sf"/>
</dbReference>
<dbReference type="SMART" id="SM00486">
    <property type="entry name" value="POLBc"/>
    <property type="match status" value="1"/>
</dbReference>
<dbReference type="InterPro" id="IPR006134">
    <property type="entry name" value="DNA-dir_DNA_pol_B_multi_dom"/>
</dbReference>
<dbReference type="FunFam" id="1.10.132.60:FF:000005">
    <property type="entry name" value="Putative DNA polymerase zeta catalytic subunit"/>
    <property type="match status" value="1"/>
</dbReference>
<dbReference type="SUPFAM" id="SSF56672">
    <property type="entry name" value="DNA/RNA polymerases"/>
    <property type="match status" value="1"/>
</dbReference>
<evidence type="ECO:0000256" key="9">
    <source>
        <dbReference type="ARBA" id="ARBA00023004"/>
    </source>
</evidence>
<dbReference type="InterPro" id="IPR056435">
    <property type="entry name" value="DPOD/Z_N"/>
</dbReference>
<keyword evidence="4 13" id="KW-0548">Nucleotidyltransferase</keyword>
<keyword evidence="13" id="KW-0863">Zinc-finger</keyword>
<keyword evidence="13" id="KW-0235">DNA replication</keyword>
<evidence type="ECO:0000259" key="19">
    <source>
        <dbReference type="Pfam" id="PF24065"/>
    </source>
</evidence>
<keyword evidence="6" id="KW-0227">DNA damage</keyword>
<keyword evidence="3 13" id="KW-0808">Transferase</keyword>
<dbReference type="GO" id="GO:0006260">
    <property type="term" value="P:DNA replication"/>
    <property type="evidence" value="ECO:0007669"/>
    <property type="project" value="UniProtKB-KW"/>
</dbReference>
<evidence type="ECO:0000256" key="3">
    <source>
        <dbReference type="ARBA" id="ARBA00022679"/>
    </source>
</evidence>
<dbReference type="GO" id="GO:0000166">
    <property type="term" value="F:nucleotide binding"/>
    <property type="evidence" value="ECO:0007669"/>
    <property type="project" value="InterPro"/>
</dbReference>
<reference evidence="20 21" key="1">
    <citation type="submission" date="2022-05" db="EMBL/GenBank/DDBJ databases">
        <title>A multi-omics perspective on studying reproductive biology in Daphnia sinensis.</title>
        <authorList>
            <person name="Jia J."/>
        </authorList>
    </citation>
    <scope>NUCLEOTIDE SEQUENCE [LARGE SCALE GENOMIC DNA]</scope>
    <source>
        <strain evidence="20 21">WSL</strain>
    </source>
</reference>
<dbReference type="InterPro" id="IPR042087">
    <property type="entry name" value="DNA_pol_B_thumb"/>
</dbReference>
<dbReference type="Gene3D" id="3.30.342.10">
    <property type="entry name" value="DNA Polymerase, chain B, domain 1"/>
    <property type="match status" value="1"/>
</dbReference>
<evidence type="ECO:0000313" key="21">
    <source>
        <dbReference type="Proteomes" id="UP000820818"/>
    </source>
</evidence>
<dbReference type="Gene3D" id="3.90.1600.10">
    <property type="entry name" value="Palm domain of DNA polymerase"/>
    <property type="match status" value="1"/>
</dbReference>
<feature type="domain" description="DNA-directed DNA polymerase family B exonuclease" evidence="16">
    <location>
        <begin position="1111"/>
        <end position="1301"/>
    </location>
</feature>
<evidence type="ECO:0000256" key="5">
    <source>
        <dbReference type="ARBA" id="ARBA00022723"/>
    </source>
</evidence>
<dbReference type="Pfam" id="PF03104">
    <property type="entry name" value="DNA_pol_B_exo1"/>
    <property type="match status" value="1"/>
</dbReference>
<dbReference type="InterPro" id="IPR006172">
    <property type="entry name" value="DNA-dir_DNA_pol_B"/>
</dbReference>
<keyword evidence="13" id="KW-0238">DNA-binding</keyword>
<keyword evidence="9 13" id="KW-0408">Iron</keyword>
<dbReference type="GO" id="GO:0003887">
    <property type="term" value="F:DNA-directed DNA polymerase activity"/>
    <property type="evidence" value="ECO:0007669"/>
    <property type="project" value="UniProtKB-KW"/>
</dbReference>
<evidence type="ECO:0000256" key="10">
    <source>
        <dbReference type="ARBA" id="ARBA00023014"/>
    </source>
</evidence>
<dbReference type="InterPro" id="IPR006133">
    <property type="entry name" value="DNA-dir_DNA_pol_B_exonuc"/>
</dbReference>
<keyword evidence="21" id="KW-1185">Reference proteome</keyword>
<keyword evidence="7 13" id="KW-0862">Zinc</keyword>
<feature type="domain" description="DNA polymerase zeta catalytic subunit N-terminal" evidence="19">
    <location>
        <begin position="13"/>
        <end position="66"/>
    </location>
</feature>
<sequence>MMARPESKPVAVVSVRLVSADYYMSSPIPGLDIGYSTYRGLEVKKVPVIRVFGSTSTGHKVCLHVHGVFPYLYIPYDGSAPPEQMGHQIVMALDKAINILQGQGNSSFHHVFKAVLVSGIPIYGFHAKEHQLFKVYFYNPNIRKHSYDLLLNGAVLKKILQPCEAHIPFILQFLMDFNLQGMNFIHLKKAFARRNPGDDVENFFPSKAEPVSTCEMELDCLASDILNSLDVQDGIQMNPGLAALWEEEIERRKVKNINLDTINPPASQPRSQAVPTSSHIFYKSSLSKQLREYASQTGDVSLSFCEVNEQLETSLAIETPEGVEGTLLSASSIDFHSSLEPKVVQHPVESDADLLDILCDLADEHESFVCTPSGSSNSMDDTVVKSQNSRTSRLTVTTPVLEFVSSGDSVEDLPYDDDSVLGTQHSATISDNIAHTDIGDPRSDSDEERETMEMSQIFEESEHSVDMFTNDQENNNRFASASTSLAQIIERDEIIEESSNLSFEEYCLPNVDGADDSSSEDELQDLAAKKRMKKEKKYRPLMFRTTSNATISEVSHDTYTALKPRYSASTPLRFPSACSTSLATTPRTHFSVVDETHLEDSHVCNHPRSGLTTISARSEYTDALYTMSYLSPPPFQPPESPPRPLTPIKEARVTIRPLLQDISSFEDTSGCKIKMNSGLVVLKSLEEEIVAYQKRTLRKLRIPSRVVPRQENLFQKTQKRKRKGKPQAEKEMKMVLKEESQVKEESQHIDRSLDDLTESEKVKFTCELSQKESFIAIGGESTEGKVLEIKSEEIKQTTDDETCRFLAQEMAKEDEVSNSEKESTALVEESEENTSDPGINSLPSIITDTNQCSRMSTMSNTENSGEEALSDVELNASRSITPNLSQSSSSHLLVRSRNSSSNFSWNEDSSILLQDIADADKTVVEQPSLADSSLKIYPQIFHSSKIYSTAVDGPSRERVVSTLNLYDIPSKDNGKPFWSDANDYLSTSKTKDIRQQSATIGTHLISHLPDFGKSLWLIDGISSNEAYVPVVLTPLSKPPSRQTVIKWLEEKKIRESSNVAGPSIKTEALNKAARKAKAGDRSQLEAPSLNNSFGFRVSFGNCHEAKAVHQNQYLTILSVELHVETRQSLRPDPEFDAVIALFYTVTNDVPLHSPTPDMVTGVIVVDPEETPESNQKSKLFSRTGIVNVDFLPVSNEAALFEQLRELVSFWDPDIVVGYEIEMLSWGYLLQRGKFLGINVHNQLSRIPGAFPDRPTGAPEDIIEGGYMVEKNSDITIGGRIVLNLWRILRVEVALQSYTFENMVFHILHRRVSTFPFEKLTGWWRNNHDRWQVVEHYISRVRGNIDLMEQLDVIGRTSELARLFGIQFYEVFTRGSQYRVESMMLRLAKPKNFIAVSPSVQQRARMKAPEWLPLILEPESKFYTDPVLVLDFQSLYPSMIIAYNYCYSTCLGRTQLLGKNEPFEFGCTQLLVPPATVRKLIKQDLVNISPAGVVFVKPEVRTGIIPQMLSEILNTRIMVKQSMKEYEGDTTLRRVFDSRQLGLKLIANVTYGYTSANFSGRMPCVELGDSVVSKGRETLERAIRLIEERKEWKARVVYGDTDSVFVLLAGRSREEAFKIGDEIAHAVTQSNPQPVKLKFEKVYQPCILQTKKRYVGYKYESVNQKEPVYEAKGIETVRRDGCPAVVKLLERSLRLLFESCDVSKVKVYLQRQFMKILQNRNSLQDFIFAKEFRGREGYKPGACVPALEIAKQQARIDRRAEPRIGERVPYIIVYGSPGVPLIRLVVPANQLLVDTSLRLNAHYYISRAIIPALQRCLGLLGVDVLSWYQNLPRVGVAPSTLIQNEQGNARKATISQYFGSSLCLLCDEPILANGLCAACSSNRQASSFSLSAMQRIREKDYAELISLCRSCTDNARIQQDCVSMDCPVLYRRVKAFQNLQHVSKWSDALSRL</sequence>
<gene>
    <name evidence="20" type="ORF">GHT06_016596</name>
</gene>
<dbReference type="FunFam" id="3.30.420.10:FF:000024">
    <property type="entry name" value="DNA polymerase zeta catalytic subunit"/>
    <property type="match status" value="1"/>
</dbReference>
<dbReference type="GO" id="GO:0008270">
    <property type="term" value="F:zinc ion binding"/>
    <property type="evidence" value="ECO:0007669"/>
    <property type="project" value="UniProtKB-KW"/>
</dbReference>
<evidence type="ECO:0000259" key="16">
    <source>
        <dbReference type="Pfam" id="PF03104"/>
    </source>
</evidence>
<dbReference type="InterPro" id="IPR056447">
    <property type="entry name" value="REV3_N"/>
</dbReference>
<feature type="compositionally biased region" description="Basic and acidic residues" evidence="14">
    <location>
        <begin position="810"/>
        <end position="823"/>
    </location>
</feature>
<dbReference type="CDD" id="cd05778">
    <property type="entry name" value="DNA_polB_zeta_exo"/>
    <property type="match status" value="1"/>
</dbReference>
<evidence type="ECO:0000256" key="11">
    <source>
        <dbReference type="ARBA" id="ARBA00023204"/>
    </source>
</evidence>
<evidence type="ECO:0000256" key="12">
    <source>
        <dbReference type="ARBA" id="ARBA00049244"/>
    </source>
</evidence>
<evidence type="ECO:0000256" key="14">
    <source>
        <dbReference type="SAM" id="MobiDB-lite"/>
    </source>
</evidence>
<dbReference type="Gene3D" id="3.30.420.10">
    <property type="entry name" value="Ribonuclease H-like superfamily/Ribonuclease H"/>
    <property type="match status" value="1"/>
</dbReference>
<dbReference type="PRINTS" id="PR00106">
    <property type="entry name" value="DNAPOLB"/>
</dbReference>
<dbReference type="InterPro" id="IPR012337">
    <property type="entry name" value="RNaseH-like_sf"/>
</dbReference>
<dbReference type="EMBL" id="WJBH02000006">
    <property type="protein sequence ID" value="KAI9556805.1"/>
    <property type="molecule type" value="Genomic_DNA"/>
</dbReference>
<organism evidence="20 21">
    <name type="scientific">Daphnia sinensis</name>
    <dbReference type="NCBI Taxonomy" id="1820382"/>
    <lineage>
        <taxon>Eukaryota</taxon>
        <taxon>Metazoa</taxon>
        <taxon>Ecdysozoa</taxon>
        <taxon>Arthropoda</taxon>
        <taxon>Crustacea</taxon>
        <taxon>Branchiopoda</taxon>
        <taxon>Diplostraca</taxon>
        <taxon>Cladocera</taxon>
        <taxon>Anomopoda</taxon>
        <taxon>Daphniidae</taxon>
        <taxon>Daphnia</taxon>
        <taxon>Daphnia similis group</taxon>
    </lineage>
</organism>
<evidence type="ECO:0000259" key="15">
    <source>
        <dbReference type="Pfam" id="PF00136"/>
    </source>
</evidence>
<dbReference type="GO" id="GO:0000724">
    <property type="term" value="P:double-strand break repair via homologous recombination"/>
    <property type="evidence" value="ECO:0007669"/>
    <property type="project" value="TreeGrafter"/>
</dbReference>
<keyword evidence="11" id="KW-0234">DNA repair</keyword>
<dbReference type="SUPFAM" id="SSF53098">
    <property type="entry name" value="Ribonuclease H-like"/>
    <property type="match status" value="1"/>
</dbReference>
<feature type="region of interest" description="Disordered" evidence="14">
    <location>
        <begin position="809"/>
        <end position="869"/>
    </location>
</feature>
<dbReference type="EC" id="2.7.7.7" evidence="13"/>
<dbReference type="Pfam" id="PF00136">
    <property type="entry name" value="DNA_pol_B"/>
    <property type="match status" value="1"/>
</dbReference>
<dbReference type="InterPro" id="IPR030559">
    <property type="entry name" value="PolZ_Rev3"/>
</dbReference>
<dbReference type="InterPro" id="IPR036397">
    <property type="entry name" value="RNaseH_sf"/>
</dbReference>
<keyword evidence="13" id="KW-0004">4Fe-4S</keyword>
<dbReference type="Pfam" id="PF24055">
    <property type="entry name" value="POL3_N"/>
    <property type="match status" value="1"/>
</dbReference>
<comment type="caution">
    <text evidence="20">The sequence shown here is derived from an EMBL/GenBank/DDBJ whole genome shotgun (WGS) entry which is preliminary data.</text>
</comment>
<dbReference type="GO" id="GO:0051539">
    <property type="term" value="F:4 iron, 4 sulfur cluster binding"/>
    <property type="evidence" value="ECO:0007669"/>
    <property type="project" value="UniProtKB-KW"/>
</dbReference>
<dbReference type="GO" id="GO:0016035">
    <property type="term" value="C:zeta DNA polymerase complex"/>
    <property type="evidence" value="ECO:0007669"/>
    <property type="project" value="InterPro"/>
</dbReference>
<keyword evidence="8 13" id="KW-0239">DNA-directed DNA polymerase</keyword>
<proteinExistence type="inferred from homology"/>
<feature type="domain" description="C4-type zinc-finger of DNA polymerase delta" evidence="17">
    <location>
        <begin position="1862"/>
        <end position="1931"/>
    </location>
</feature>
<feature type="domain" description="DNA-directed DNA polymerase family B multifunctional" evidence="15">
    <location>
        <begin position="1366"/>
        <end position="1816"/>
    </location>
</feature>
<dbReference type="PANTHER" id="PTHR45812:SF1">
    <property type="entry name" value="DNA POLYMERASE ZETA CATALYTIC SUBUNIT"/>
    <property type="match status" value="1"/>
</dbReference>
<dbReference type="Pfam" id="PF24065">
    <property type="entry name" value="REV3_N"/>
    <property type="match status" value="1"/>
</dbReference>
<dbReference type="Gene3D" id="1.10.132.60">
    <property type="entry name" value="DNA polymerase family B, C-terminal domain"/>
    <property type="match status" value="1"/>
</dbReference>
<evidence type="ECO:0000256" key="6">
    <source>
        <dbReference type="ARBA" id="ARBA00022763"/>
    </source>
</evidence>
<keyword evidence="5 13" id="KW-0479">Metal-binding</keyword>
<feature type="domain" description="DNA polymerase delta/zeta catalytic subunit N-terminal" evidence="18">
    <location>
        <begin position="67"/>
        <end position="142"/>
    </location>
</feature>
<dbReference type="Gene3D" id="1.10.287.690">
    <property type="entry name" value="Helix hairpin bin"/>
    <property type="match status" value="1"/>
</dbReference>
<dbReference type="CDD" id="cd05534">
    <property type="entry name" value="POLBc_zeta"/>
    <property type="match status" value="1"/>
</dbReference>
<dbReference type="GO" id="GO:0003677">
    <property type="term" value="F:DNA binding"/>
    <property type="evidence" value="ECO:0007669"/>
    <property type="project" value="UniProtKB-KW"/>
</dbReference>
<evidence type="ECO:0000313" key="20">
    <source>
        <dbReference type="EMBL" id="KAI9556805.1"/>
    </source>
</evidence>
<evidence type="ECO:0000256" key="1">
    <source>
        <dbReference type="ARBA" id="ARBA00001966"/>
    </source>
</evidence>
<dbReference type="PROSITE" id="PS00116">
    <property type="entry name" value="DNA_POLYMERASE_B"/>
    <property type="match status" value="1"/>
</dbReference>
<keyword evidence="13" id="KW-0539">Nucleus</keyword>
<dbReference type="GO" id="GO:0005634">
    <property type="term" value="C:nucleus"/>
    <property type="evidence" value="ECO:0007669"/>
    <property type="project" value="UniProtKB-SubCell"/>
</dbReference>
<evidence type="ECO:0000256" key="7">
    <source>
        <dbReference type="ARBA" id="ARBA00022833"/>
    </source>
</evidence>
<dbReference type="Pfam" id="PF14260">
    <property type="entry name" value="zf-C4pol"/>
    <property type="match status" value="1"/>
</dbReference>
<dbReference type="Proteomes" id="UP000820818">
    <property type="component" value="Linkage Group LG6"/>
</dbReference>
<dbReference type="FunFam" id="1.10.287.690:FF:000002">
    <property type="entry name" value="DNA polymerase zeta"/>
    <property type="match status" value="1"/>
</dbReference>
<keyword evidence="10 13" id="KW-0411">Iron-sulfur</keyword>
<accession>A0AAD5L7M6</accession>
<evidence type="ECO:0000256" key="4">
    <source>
        <dbReference type="ARBA" id="ARBA00022695"/>
    </source>
</evidence>
<evidence type="ECO:0000259" key="18">
    <source>
        <dbReference type="Pfam" id="PF24055"/>
    </source>
</evidence>
<comment type="catalytic activity">
    <reaction evidence="12 13">
        <text>DNA(n) + a 2'-deoxyribonucleoside 5'-triphosphate = DNA(n+1) + diphosphate</text>
        <dbReference type="Rhea" id="RHEA:22508"/>
        <dbReference type="Rhea" id="RHEA-COMP:17339"/>
        <dbReference type="Rhea" id="RHEA-COMP:17340"/>
        <dbReference type="ChEBI" id="CHEBI:33019"/>
        <dbReference type="ChEBI" id="CHEBI:61560"/>
        <dbReference type="ChEBI" id="CHEBI:173112"/>
        <dbReference type="EC" id="2.7.7.7"/>
    </reaction>
</comment>
<dbReference type="InterPro" id="IPR025687">
    <property type="entry name" value="Znf-C4pol"/>
</dbReference>
<feature type="region of interest" description="Disordered" evidence="14">
    <location>
        <begin position="432"/>
        <end position="451"/>
    </location>
</feature>
<name>A0AAD5L7M6_9CRUS</name>